<sequence length="257" mass="29048">MYTLRREWAHWLSQTEMKQSTAILCDDAVVETLFGQRRKKKKPAHRQRDDAKALQEEFNLAKTSIVNAEPKTPSAIGEHTSSGMAMRSKTHSVGTVYERIHAAGSMVIGQVVRRQFGIRAIRDIPANSTLYELAGTMSSDVADPTLHTALSLILGRDKTDRLLTDRAPAERHPTGSHRTHGETHQGRRGVTVKHYRPHSFDVPEPCQCSKCSPPLPKPAPGPSRIVDEAKRAEAKIRRNKRRKEKQREEKRARQRTE</sequence>
<dbReference type="AlphaFoldDB" id="A0AAD7JMQ1"/>
<protein>
    <submittedName>
        <fullName evidence="2">Uncharacterized protein</fullName>
    </submittedName>
</protein>
<feature type="region of interest" description="Disordered" evidence="1">
    <location>
        <begin position="165"/>
        <end position="257"/>
    </location>
</feature>
<feature type="compositionally biased region" description="Basic and acidic residues" evidence="1">
    <location>
        <begin position="225"/>
        <end position="236"/>
    </location>
</feature>
<gene>
    <name evidence="2" type="ORF">DFH07DRAFT_769781</name>
</gene>
<feature type="compositionally biased region" description="Basic and acidic residues" evidence="1">
    <location>
        <begin position="165"/>
        <end position="185"/>
    </location>
</feature>
<organism evidence="2 3">
    <name type="scientific">Mycena maculata</name>
    <dbReference type="NCBI Taxonomy" id="230809"/>
    <lineage>
        <taxon>Eukaryota</taxon>
        <taxon>Fungi</taxon>
        <taxon>Dikarya</taxon>
        <taxon>Basidiomycota</taxon>
        <taxon>Agaricomycotina</taxon>
        <taxon>Agaricomycetes</taxon>
        <taxon>Agaricomycetidae</taxon>
        <taxon>Agaricales</taxon>
        <taxon>Marasmiineae</taxon>
        <taxon>Mycenaceae</taxon>
        <taxon>Mycena</taxon>
    </lineage>
</organism>
<dbReference type="Proteomes" id="UP001215280">
    <property type="component" value="Unassembled WGS sequence"/>
</dbReference>
<reference evidence="2" key="1">
    <citation type="submission" date="2023-03" db="EMBL/GenBank/DDBJ databases">
        <title>Massive genome expansion in bonnet fungi (Mycena s.s.) driven by repeated elements and novel gene families across ecological guilds.</title>
        <authorList>
            <consortium name="Lawrence Berkeley National Laboratory"/>
            <person name="Harder C.B."/>
            <person name="Miyauchi S."/>
            <person name="Viragh M."/>
            <person name="Kuo A."/>
            <person name="Thoen E."/>
            <person name="Andreopoulos B."/>
            <person name="Lu D."/>
            <person name="Skrede I."/>
            <person name="Drula E."/>
            <person name="Henrissat B."/>
            <person name="Morin E."/>
            <person name="Kohler A."/>
            <person name="Barry K."/>
            <person name="LaButti K."/>
            <person name="Morin E."/>
            <person name="Salamov A."/>
            <person name="Lipzen A."/>
            <person name="Mereny Z."/>
            <person name="Hegedus B."/>
            <person name="Baldrian P."/>
            <person name="Stursova M."/>
            <person name="Weitz H."/>
            <person name="Taylor A."/>
            <person name="Grigoriev I.V."/>
            <person name="Nagy L.G."/>
            <person name="Martin F."/>
            <person name="Kauserud H."/>
        </authorList>
    </citation>
    <scope>NUCLEOTIDE SEQUENCE</scope>
    <source>
        <strain evidence="2">CBHHK188m</strain>
    </source>
</reference>
<accession>A0AAD7JMQ1</accession>
<feature type="compositionally biased region" description="Basic and acidic residues" evidence="1">
    <location>
        <begin position="245"/>
        <end position="257"/>
    </location>
</feature>
<proteinExistence type="predicted"/>
<dbReference type="EMBL" id="JARJLG010000032">
    <property type="protein sequence ID" value="KAJ7766521.1"/>
    <property type="molecule type" value="Genomic_DNA"/>
</dbReference>
<feature type="compositionally biased region" description="Basic residues" evidence="1">
    <location>
        <begin position="186"/>
        <end position="197"/>
    </location>
</feature>
<evidence type="ECO:0000313" key="2">
    <source>
        <dbReference type="EMBL" id="KAJ7766521.1"/>
    </source>
</evidence>
<evidence type="ECO:0000313" key="3">
    <source>
        <dbReference type="Proteomes" id="UP001215280"/>
    </source>
</evidence>
<evidence type="ECO:0000256" key="1">
    <source>
        <dbReference type="SAM" id="MobiDB-lite"/>
    </source>
</evidence>
<comment type="caution">
    <text evidence="2">The sequence shown here is derived from an EMBL/GenBank/DDBJ whole genome shotgun (WGS) entry which is preliminary data.</text>
</comment>
<keyword evidence="3" id="KW-1185">Reference proteome</keyword>
<name>A0AAD7JMQ1_9AGAR</name>